<protein>
    <submittedName>
        <fullName evidence="2">Uncharacterized protein</fullName>
    </submittedName>
</protein>
<keyword evidence="3" id="KW-1185">Reference proteome</keyword>
<evidence type="ECO:0000256" key="1">
    <source>
        <dbReference type="SAM" id="MobiDB-lite"/>
    </source>
</evidence>
<sequence>MQPQSYQQPLGFGYQVESKPASEEALAQHMTKIDATIHSLVQLTKELVNSNHNLASSQKKLEIQMGNPDLQVEVQHEEHQPETISKEPEKPKSELFPDNPPPYIPPLSFP</sequence>
<dbReference type="Proteomes" id="UP000237105">
    <property type="component" value="Unassembled WGS sequence"/>
</dbReference>
<feature type="compositionally biased region" description="Pro residues" evidence="1">
    <location>
        <begin position="98"/>
        <end position="110"/>
    </location>
</feature>
<gene>
    <name evidence="2" type="ORF">PanWU01x14_226690</name>
</gene>
<organism evidence="2 3">
    <name type="scientific">Parasponia andersonii</name>
    <name type="common">Sponia andersonii</name>
    <dbReference type="NCBI Taxonomy" id="3476"/>
    <lineage>
        <taxon>Eukaryota</taxon>
        <taxon>Viridiplantae</taxon>
        <taxon>Streptophyta</taxon>
        <taxon>Embryophyta</taxon>
        <taxon>Tracheophyta</taxon>
        <taxon>Spermatophyta</taxon>
        <taxon>Magnoliopsida</taxon>
        <taxon>eudicotyledons</taxon>
        <taxon>Gunneridae</taxon>
        <taxon>Pentapetalae</taxon>
        <taxon>rosids</taxon>
        <taxon>fabids</taxon>
        <taxon>Rosales</taxon>
        <taxon>Cannabaceae</taxon>
        <taxon>Parasponia</taxon>
    </lineage>
</organism>
<comment type="caution">
    <text evidence="2">The sequence shown here is derived from an EMBL/GenBank/DDBJ whole genome shotgun (WGS) entry which is preliminary data.</text>
</comment>
<evidence type="ECO:0000313" key="3">
    <source>
        <dbReference type="Proteomes" id="UP000237105"/>
    </source>
</evidence>
<reference evidence="3" key="1">
    <citation type="submission" date="2016-06" db="EMBL/GenBank/DDBJ databases">
        <title>Parallel loss of symbiosis genes in relatives of nitrogen-fixing non-legume Parasponia.</title>
        <authorList>
            <person name="Van Velzen R."/>
            <person name="Holmer R."/>
            <person name="Bu F."/>
            <person name="Rutten L."/>
            <person name="Van Zeijl A."/>
            <person name="Liu W."/>
            <person name="Santuari L."/>
            <person name="Cao Q."/>
            <person name="Sharma T."/>
            <person name="Shen D."/>
            <person name="Roswanjaya Y."/>
            <person name="Wardhani T."/>
            <person name="Kalhor M.S."/>
            <person name="Jansen J."/>
            <person name="Van den Hoogen J."/>
            <person name="Gungor B."/>
            <person name="Hartog M."/>
            <person name="Hontelez J."/>
            <person name="Verver J."/>
            <person name="Yang W.-C."/>
            <person name="Schijlen E."/>
            <person name="Repin R."/>
            <person name="Schilthuizen M."/>
            <person name="Schranz E."/>
            <person name="Heidstra R."/>
            <person name="Miyata K."/>
            <person name="Fedorova E."/>
            <person name="Kohlen W."/>
            <person name="Bisseling T."/>
            <person name="Smit S."/>
            <person name="Geurts R."/>
        </authorList>
    </citation>
    <scope>NUCLEOTIDE SEQUENCE [LARGE SCALE GENOMIC DNA]</scope>
    <source>
        <strain evidence="3">cv. WU1-14</strain>
    </source>
</reference>
<evidence type="ECO:0000313" key="2">
    <source>
        <dbReference type="EMBL" id="PON50032.1"/>
    </source>
</evidence>
<feature type="compositionally biased region" description="Basic and acidic residues" evidence="1">
    <location>
        <begin position="74"/>
        <end position="95"/>
    </location>
</feature>
<dbReference type="AlphaFoldDB" id="A0A2P5BMK0"/>
<feature type="region of interest" description="Disordered" evidence="1">
    <location>
        <begin position="74"/>
        <end position="110"/>
    </location>
</feature>
<name>A0A2P5BMK0_PARAD</name>
<proteinExistence type="predicted"/>
<accession>A0A2P5BMK0</accession>
<dbReference type="EMBL" id="JXTB01000251">
    <property type="protein sequence ID" value="PON50032.1"/>
    <property type="molecule type" value="Genomic_DNA"/>
</dbReference>